<comment type="caution">
    <text evidence="5">The sequence shown here is derived from an EMBL/GenBank/DDBJ whole genome shotgun (WGS) entry which is preliminary data.</text>
</comment>
<dbReference type="InterPro" id="IPR029191">
    <property type="entry name" value="Uds1"/>
</dbReference>
<evidence type="ECO:0000256" key="2">
    <source>
        <dbReference type="SAM" id="MobiDB-lite"/>
    </source>
</evidence>
<feature type="coiled-coil region" evidence="1">
    <location>
        <begin position="456"/>
        <end position="539"/>
    </location>
</feature>
<feature type="domain" description="DUF7801" evidence="4">
    <location>
        <begin position="620"/>
        <end position="716"/>
    </location>
</feature>
<dbReference type="InterPro" id="IPR056703">
    <property type="entry name" value="DUF7801"/>
</dbReference>
<dbReference type="Proteomes" id="UP000605846">
    <property type="component" value="Unassembled WGS sequence"/>
</dbReference>
<evidence type="ECO:0000259" key="3">
    <source>
        <dbReference type="Pfam" id="PF15456"/>
    </source>
</evidence>
<evidence type="ECO:0000259" key="4">
    <source>
        <dbReference type="Pfam" id="PF25078"/>
    </source>
</evidence>
<evidence type="ECO:0000313" key="6">
    <source>
        <dbReference type="Proteomes" id="UP000605846"/>
    </source>
</evidence>
<name>A0A8H7BXP2_9FUNG</name>
<dbReference type="AlphaFoldDB" id="A0A8H7BXP2"/>
<dbReference type="Pfam" id="PF15456">
    <property type="entry name" value="Uds1"/>
    <property type="match status" value="1"/>
</dbReference>
<feature type="coiled-coil region" evidence="1">
    <location>
        <begin position="574"/>
        <end position="706"/>
    </location>
</feature>
<proteinExistence type="predicted"/>
<evidence type="ECO:0000256" key="1">
    <source>
        <dbReference type="SAM" id="Coils"/>
    </source>
</evidence>
<reference evidence="5" key="1">
    <citation type="submission" date="2020-01" db="EMBL/GenBank/DDBJ databases">
        <title>Genome Sequencing of Three Apophysomyces-Like Fungal Strains Confirms a Novel Fungal Genus in the Mucoromycota with divergent Burkholderia-like Endosymbiotic Bacteria.</title>
        <authorList>
            <person name="Stajich J.E."/>
            <person name="Macias A.M."/>
            <person name="Carter-House D."/>
            <person name="Lovett B."/>
            <person name="Kasson L.R."/>
            <person name="Berry K."/>
            <person name="Grigoriev I."/>
            <person name="Chang Y."/>
            <person name="Spatafora J."/>
            <person name="Kasson M.T."/>
        </authorList>
    </citation>
    <scope>NUCLEOTIDE SEQUENCE</scope>
    <source>
        <strain evidence="5">NRRL A-21654</strain>
    </source>
</reference>
<accession>A0A8H7BXP2</accession>
<dbReference type="Pfam" id="PF25078">
    <property type="entry name" value="DUF7801"/>
    <property type="match status" value="1"/>
</dbReference>
<dbReference type="OrthoDB" id="5569911at2759"/>
<keyword evidence="6" id="KW-1185">Reference proteome</keyword>
<feature type="region of interest" description="Disordered" evidence="2">
    <location>
        <begin position="44"/>
        <end position="113"/>
    </location>
</feature>
<feature type="coiled-coil region" evidence="1">
    <location>
        <begin position="280"/>
        <end position="307"/>
    </location>
</feature>
<feature type="coiled-coil region" evidence="1">
    <location>
        <begin position="739"/>
        <end position="773"/>
    </location>
</feature>
<protein>
    <recommendedName>
        <fullName evidence="7">Up-regulated during septation protein 1 domain-containing protein</fullName>
    </recommendedName>
</protein>
<feature type="domain" description="Up-regulated during septation protein 1" evidence="3">
    <location>
        <begin position="149"/>
        <end position="255"/>
    </location>
</feature>
<dbReference type="EMBL" id="JABAYA010000005">
    <property type="protein sequence ID" value="KAF7731960.1"/>
    <property type="molecule type" value="Genomic_DNA"/>
</dbReference>
<feature type="compositionally biased region" description="Polar residues" evidence="2">
    <location>
        <begin position="49"/>
        <end position="62"/>
    </location>
</feature>
<evidence type="ECO:0008006" key="7">
    <source>
        <dbReference type="Google" id="ProtNLM"/>
    </source>
</evidence>
<gene>
    <name evidence="5" type="ORF">EC973_007065</name>
</gene>
<sequence length="785" mass="90084">MITDDSGMSAHRAMISHSYTGDTKSLEQPPESVYSCKPSALMFARRPDTSISRPSTNTTRSRPSFALPALPPRSPFRIRDSRISKGTSSASKSRHVQQRPCTETPHHSSTPSFRLSSELARLWKIKPDLTPKEPIQNTNLQTTDELLTQLLISLAVLESREFQVLSFDEVDNLKKQHTDLQRRISQATEQLGLKSKIKDISRILASLDRRRSGQVKCDQASRTVDELVLQLSSLQSEAYSTKFKLLQHTAAILSLGIQKLESAECMTNDNNSSPTREDELQAKDREIAELRSELEQITSTLDMMIRRTKLQSNNDDHTSPDSAYGKSTDDLTCISYGSETPHTSISRSLLLNIEKQLNNYKNRARLLEDQVERQQSISRSERKLRIQLRAAENERDVAEAQCQRLLSKVSTTSSSGNNNEAMDPQLEWLKAGTERFSEEADDEEDRKGIRPLLDKIAELELQLRLSEDQKEFIQVQLSRNARQIAALSSSRSNLELKYSKAQSQAATLLTREKSLKIELEQYRNEAFSLRIEKEKWRQAHKRESALNLQAVGQCDGNRNALLRQQYEQHMEEQRKSFEIQLRESQAMVDKYKQQCEQFQNERDQWMATSNDLEKLIREKMDALDDQHSRMNQLESELAQAQNAQQALSAREENWISKTAAMESKLEGMLMEFDRLTSTVMDLEAERSKHEQRIQLLMQSNHQLEEELAIERVKHFGQSSDTPATVSLRTDFKALVSDMKAEQKRLLEKEILEKKQLEKVIEDMKHERNGAKYDRVNKGVQTSFIP</sequence>
<evidence type="ECO:0000313" key="5">
    <source>
        <dbReference type="EMBL" id="KAF7731960.1"/>
    </source>
</evidence>
<organism evidence="5 6">
    <name type="scientific">Apophysomyces ossiformis</name>
    <dbReference type="NCBI Taxonomy" id="679940"/>
    <lineage>
        <taxon>Eukaryota</taxon>
        <taxon>Fungi</taxon>
        <taxon>Fungi incertae sedis</taxon>
        <taxon>Mucoromycota</taxon>
        <taxon>Mucoromycotina</taxon>
        <taxon>Mucoromycetes</taxon>
        <taxon>Mucorales</taxon>
        <taxon>Mucorineae</taxon>
        <taxon>Mucoraceae</taxon>
        <taxon>Apophysomyces</taxon>
    </lineage>
</organism>
<feature type="coiled-coil region" evidence="1">
    <location>
        <begin position="350"/>
        <end position="408"/>
    </location>
</feature>
<keyword evidence="1" id="KW-0175">Coiled coil</keyword>